<evidence type="ECO:0000313" key="4">
    <source>
        <dbReference type="WBParaSite" id="ASIM_0001584901-mRNA-1"/>
    </source>
</evidence>
<proteinExistence type="predicted"/>
<organism evidence="4">
    <name type="scientific">Anisakis simplex</name>
    <name type="common">Herring worm</name>
    <dbReference type="NCBI Taxonomy" id="6269"/>
    <lineage>
        <taxon>Eukaryota</taxon>
        <taxon>Metazoa</taxon>
        <taxon>Ecdysozoa</taxon>
        <taxon>Nematoda</taxon>
        <taxon>Chromadorea</taxon>
        <taxon>Rhabditida</taxon>
        <taxon>Spirurina</taxon>
        <taxon>Ascaridomorpha</taxon>
        <taxon>Ascaridoidea</taxon>
        <taxon>Anisakidae</taxon>
        <taxon>Anisakis</taxon>
        <taxon>Anisakis simplex complex</taxon>
    </lineage>
</organism>
<dbReference type="SUPFAM" id="SSF111469">
    <property type="entry name" value="Geminin coiled-coil domain"/>
    <property type="match status" value="1"/>
</dbReference>
<gene>
    <name evidence="2" type="ORF">ASIM_LOCUS15256</name>
</gene>
<dbReference type="Proteomes" id="UP000267096">
    <property type="component" value="Unassembled WGS sequence"/>
</dbReference>
<dbReference type="Gene3D" id="1.20.5.1180">
    <property type="entry name" value="Geminin coiled-coil domain"/>
    <property type="match status" value="1"/>
</dbReference>
<reference evidence="4" key="1">
    <citation type="submission" date="2017-02" db="UniProtKB">
        <authorList>
            <consortium name="WormBaseParasite"/>
        </authorList>
    </citation>
    <scope>IDENTIFICATION</scope>
</reference>
<protein>
    <submittedName>
        <fullName evidence="4">Geminin</fullName>
    </submittedName>
</protein>
<dbReference type="EMBL" id="UYRR01032212">
    <property type="protein sequence ID" value="VDK54645.1"/>
    <property type="molecule type" value="Genomic_DNA"/>
</dbReference>
<dbReference type="AlphaFoldDB" id="A0A0M3K4F8"/>
<evidence type="ECO:0000313" key="2">
    <source>
        <dbReference type="EMBL" id="VDK54645.1"/>
    </source>
</evidence>
<evidence type="ECO:0000256" key="1">
    <source>
        <dbReference type="SAM" id="Coils"/>
    </source>
</evidence>
<evidence type="ECO:0000313" key="3">
    <source>
        <dbReference type="Proteomes" id="UP000267096"/>
    </source>
</evidence>
<sequence>MEKPLKIIDENASSSRLQEQLDAINKSVSTDKFVTECQATEDVETETDISLKCSAEDSSPITIEKPDEKFWRSVAEDYSEKLDDMRRRNKELEDEIRIAELKKEKLEKARDELLAVVKQTLGGNDGE</sequence>
<dbReference type="WBParaSite" id="ASIM_0001584901-mRNA-1">
    <property type="protein sequence ID" value="ASIM_0001584901-mRNA-1"/>
    <property type="gene ID" value="ASIM_0001584901"/>
</dbReference>
<feature type="coiled-coil region" evidence="1">
    <location>
        <begin position="75"/>
        <end position="119"/>
    </location>
</feature>
<accession>A0A0M3K4F8</accession>
<keyword evidence="3" id="KW-1185">Reference proteome</keyword>
<dbReference type="OrthoDB" id="10500852at2759"/>
<keyword evidence="1" id="KW-0175">Coiled coil</keyword>
<name>A0A0M3K4F8_ANISI</name>
<reference evidence="2 3" key="2">
    <citation type="submission" date="2018-11" db="EMBL/GenBank/DDBJ databases">
        <authorList>
            <consortium name="Pathogen Informatics"/>
        </authorList>
    </citation>
    <scope>NUCLEOTIDE SEQUENCE [LARGE SCALE GENOMIC DNA]</scope>
</reference>